<feature type="region of interest" description="Disordered" evidence="1">
    <location>
        <begin position="1"/>
        <end position="75"/>
    </location>
</feature>
<reference evidence="2" key="1">
    <citation type="submission" date="2011-04" db="EMBL/GenBank/DDBJ databases">
        <title>Evolution of plant cell wall degrading machinery underlies the functional diversity of forest fungi.</title>
        <authorList>
            <consortium name="US DOE Joint Genome Institute (JGI-PGF)"/>
            <person name="Eastwood D.C."/>
            <person name="Floudas D."/>
            <person name="Binder M."/>
            <person name="Majcherczyk A."/>
            <person name="Schneider P."/>
            <person name="Aerts A."/>
            <person name="Asiegbu F.O."/>
            <person name="Baker S.E."/>
            <person name="Barry K."/>
            <person name="Bendiksby M."/>
            <person name="Blumentritt M."/>
            <person name="Coutinho P.M."/>
            <person name="Cullen D."/>
            <person name="Cullen D."/>
            <person name="Gathman A."/>
            <person name="Goodell B."/>
            <person name="Henrissat B."/>
            <person name="Ihrmark K."/>
            <person name="Kauserud H."/>
            <person name="Kohler A."/>
            <person name="LaButti K."/>
            <person name="Lapidus A."/>
            <person name="Lavin J.L."/>
            <person name="Lee Y.-H."/>
            <person name="Lindquist E."/>
            <person name="Lilly W."/>
            <person name="Lucas S."/>
            <person name="Morin E."/>
            <person name="Murat C."/>
            <person name="Oguiza J.A."/>
            <person name="Park J."/>
            <person name="Pisabarro A.G."/>
            <person name="Riley R."/>
            <person name="Rosling A."/>
            <person name="Salamov A."/>
            <person name="Schmidt O."/>
            <person name="Schmutz J."/>
            <person name="Skrede I."/>
            <person name="Stenlid J."/>
            <person name="Wiebenga A."/>
            <person name="Xie X."/>
            <person name="Kues U."/>
            <person name="Hibbett D.S."/>
            <person name="Hoffmeister D."/>
            <person name="Hogberg N."/>
            <person name="Martin F."/>
            <person name="Grigoriev I.V."/>
            <person name="Watkinson S.C."/>
        </authorList>
    </citation>
    <scope>NUCLEOTIDE SEQUENCE</scope>
    <source>
        <strain evidence="2">S7.9</strain>
    </source>
</reference>
<organism>
    <name type="scientific">Serpula lacrymans var. lacrymans (strain S7.9)</name>
    <name type="common">Dry rot fungus</name>
    <dbReference type="NCBI Taxonomy" id="578457"/>
    <lineage>
        <taxon>Eukaryota</taxon>
        <taxon>Fungi</taxon>
        <taxon>Dikarya</taxon>
        <taxon>Basidiomycota</taxon>
        <taxon>Agaricomycotina</taxon>
        <taxon>Agaricomycetes</taxon>
        <taxon>Agaricomycetidae</taxon>
        <taxon>Boletales</taxon>
        <taxon>Coniophorineae</taxon>
        <taxon>Serpulaceae</taxon>
        <taxon>Serpula</taxon>
    </lineage>
</organism>
<evidence type="ECO:0000313" key="2">
    <source>
        <dbReference type="EMBL" id="EGO30361.1"/>
    </source>
</evidence>
<dbReference type="HOGENOM" id="CLU_105977_0_0_1"/>
<dbReference type="EMBL" id="GL945428">
    <property type="protein sequence ID" value="EGO30361.1"/>
    <property type="molecule type" value="Genomic_DNA"/>
</dbReference>
<gene>
    <name evidence="2" type="ORF">SERLADRAFT_431893</name>
</gene>
<dbReference type="RefSeq" id="XP_007312245.1">
    <property type="nucleotide sequence ID" value="XM_007312183.1"/>
</dbReference>
<name>F8NE32_SERL9</name>
<dbReference type="Proteomes" id="UP000008064">
    <property type="component" value="Unassembled WGS sequence"/>
</dbReference>
<accession>F8NE32</accession>
<feature type="compositionally biased region" description="Low complexity" evidence="1">
    <location>
        <begin position="31"/>
        <end position="46"/>
    </location>
</feature>
<dbReference type="GeneID" id="18813847"/>
<sequence>MQELLGGQHTKGSNAFRTPRVPRAPKVLKKSTSTTQVSTPPVSATTNSTTLIAPTPDAPAAPTPDAPAAPTPDAPAAPTISCAVPTIVAAAPAIPCAAVSDRAATDPPGHINNWLGGLPSPTSAAVLPPMSLTTSASSKCSARDAEIDIDEGTTVICHSKSASGSNQSQGSNKSPHNTTANAFIGLNNRLGEFLPIMRDFNTKLDIGLGMEAPFAPPAPPP</sequence>
<evidence type="ECO:0000256" key="1">
    <source>
        <dbReference type="SAM" id="MobiDB-lite"/>
    </source>
</evidence>
<feature type="compositionally biased region" description="Pro residues" evidence="1">
    <location>
        <begin position="56"/>
        <end position="75"/>
    </location>
</feature>
<dbReference type="KEGG" id="sla:SERLADRAFT_431893"/>
<proteinExistence type="predicted"/>
<dbReference type="AlphaFoldDB" id="F8NE32"/>
<protein>
    <submittedName>
        <fullName evidence="2">Uncharacterized protein</fullName>
    </submittedName>
</protein>